<evidence type="ECO:0000313" key="7">
    <source>
        <dbReference type="EMBL" id="MFD3000862.1"/>
    </source>
</evidence>
<organism evidence="7 8">
    <name type="scientific">Pontibacter toksunensis</name>
    <dbReference type="NCBI Taxonomy" id="1332631"/>
    <lineage>
        <taxon>Bacteria</taxon>
        <taxon>Pseudomonadati</taxon>
        <taxon>Bacteroidota</taxon>
        <taxon>Cytophagia</taxon>
        <taxon>Cytophagales</taxon>
        <taxon>Hymenobacteraceae</taxon>
        <taxon>Pontibacter</taxon>
    </lineage>
</organism>
<sequence>MLSGKTGTEDTIIAVIGLGYVGLPLAVEFAKKYKTFGFDINAKRVEELTRGLDQTLEVSEEELQKVITSDSAAGKGLLCTDRLERIESANFYIITVPTPVDKHNRPDLTPLYKASETVGKVLKRGDIVVYESTVYPGVTEEECVPVLEKVSGLTFNVDFFAGYSPERINPGDKEHTVAKILKITSGSTPESADKVDSLYNSVITAGTHKAASIKVAEAAKVIENAQRDINIAFVNELAKIFNRLGIDTDEVLKAAGTKWNFLKFKPGLVGGHCIGVDPYYLAQKAQEVGYHPEIILAGRRLNDGMGEYVAHEVIKLMVKKDIPVKGANILVLGITFKENCPDVRNTKVVDILRTLKEYQTNITIYDPWAEPSEVKHEYGWDSVRELGNVSDCDAIVLAVSHDEFKDLELKKLCKDNAVIYDVKGTLPKAMADARL</sequence>
<feature type="transmembrane region" description="Helical" evidence="5">
    <location>
        <begin position="12"/>
        <end position="30"/>
    </location>
</feature>
<keyword evidence="2" id="KW-0560">Oxidoreductase</keyword>
<dbReference type="EMBL" id="JBHUOX010000006">
    <property type="protein sequence ID" value="MFD3000862.1"/>
    <property type="molecule type" value="Genomic_DNA"/>
</dbReference>
<dbReference type="SUPFAM" id="SSF51735">
    <property type="entry name" value="NAD(P)-binding Rossmann-fold domains"/>
    <property type="match status" value="1"/>
</dbReference>
<feature type="domain" description="UDP-glucose/GDP-mannose dehydrogenase C-terminal" evidence="6">
    <location>
        <begin position="330"/>
        <end position="428"/>
    </location>
</feature>
<evidence type="ECO:0000313" key="8">
    <source>
        <dbReference type="Proteomes" id="UP001597641"/>
    </source>
</evidence>
<protein>
    <submittedName>
        <fullName evidence="7">Nucleotide sugar dehydrogenase</fullName>
    </submittedName>
</protein>
<proteinExistence type="inferred from homology"/>
<gene>
    <name evidence="7" type="ORF">ACFS7Z_10855</name>
</gene>
<dbReference type="Gene3D" id="3.40.50.720">
    <property type="entry name" value="NAD(P)-binding Rossmann-like Domain"/>
    <property type="match status" value="2"/>
</dbReference>
<dbReference type="PANTHER" id="PTHR43491:SF2">
    <property type="entry name" value="UDP-N-ACETYL-D-MANNOSAMINE DEHYDROGENASE"/>
    <property type="match status" value="1"/>
</dbReference>
<comment type="caution">
    <text evidence="7">The sequence shown here is derived from an EMBL/GenBank/DDBJ whole genome shotgun (WGS) entry which is preliminary data.</text>
</comment>
<dbReference type="PANTHER" id="PTHR43491">
    <property type="entry name" value="UDP-N-ACETYL-D-MANNOSAMINE DEHYDROGENASE"/>
    <property type="match status" value="1"/>
</dbReference>
<keyword evidence="3" id="KW-0520">NAD</keyword>
<reference evidence="8" key="1">
    <citation type="journal article" date="2019" name="Int. J. Syst. Evol. Microbiol.">
        <title>The Global Catalogue of Microorganisms (GCM) 10K type strain sequencing project: providing services to taxonomists for standard genome sequencing and annotation.</title>
        <authorList>
            <consortium name="The Broad Institute Genomics Platform"/>
            <consortium name="The Broad Institute Genome Sequencing Center for Infectious Disease"/>
            <person name="Wu L."/>
            <person name="Ma J."/>
        </authorList>
    </citation>
    <scope>NUCLEOTIDE SEQUENCE [LARGE SCALE GENOMIC DNA]</scope>
    <source>
        <strain evidence="8">KCTC 23984</strain>
    </source>
</reference>
<evidence type="ECO:0000256" key="2">
    <source>
        <dbReference type="ARBA" id="ARBA00023002"/>
    </source>
</evidence>
<evidence type="ECO:0000256" key="3">
    <source>
        <dbReference type="ARBA" id="ARBA00023027"/>
    </source>
</evidence>
<dbReference type="InterPro" id="IPR028359">
    <property type="entry name" value="UDP_ManNAc/GlcNAc_DH"/>
</dbReference>
<comment type="similarity">
    <text evidence="1 4">Belongs to the UDP-glucose/GDP-mannose dehydrogenase family.</text>
</comment>
<dbReference type="InterPro" id="IPR014026">
    <property type="entry name" value="UDP-Glc/GDP-Man_DH_dimer"/>
</dbReference>
<dbReference type="SMART" id="SM00984">
    <property type="entry name" value="UDPG_MGDP_dh_C"/>
    <property type="match status" value="1"/>
</dbReference>
<dbReference type="PIRSF" id="PIRSF000124">
    <property type="entry name" value="UDPglc_GDPman_dh"/>
    <property type="match status" value="1"/>
</dbReference>
<keyword evidence="5" id="KW-1133">Transmembrane helix</keyword>
<keyword evidence="5" id="KW-0812">Transmembrane</keyword>
<evidence type="ECO:0000256" key="1">
    <source>
        <dbReference type="ARBA" id="ARBA00006601"/>
    </source>
</evidence>
<accession>A0ABW6BV84</accession>
<dbReference type="Pfam" id="PF03721">
    <property type="entry name" value="UDPG_MGDP_dh_N"/>
    <property type="match status" value="1"/>
</dbReference>
<dbReference type="SUPFAM" id="SSF52413">
    <property type="entry name" value="UDP-glucose/GDP-mannose dehydrogenase C-terminal domain"/>
    <property type="match status" value="1"/>
</dbReference>
<evidence type="ECO:0000259" key="6">
    <source>
        <dbReference type="SMART" id="SM00984"/>
    </source>
</evidence>
<name>A0ABW6BV84_9BACT</name>
<dbReference type="InterPro" id="IPR008927">
    <property type="entry name" value="6-PGluconate_DH-like_C_sf"/>
</dbReference>
<dbReference type="Pfam" id="PF03720">
    <property type="entry name" value="UDPG_MGDP_dh_C"/>
    <property type="match status" value="1"/>
</dbReference>
<dbReference type="Proteomes" id="UP001597641">
    <property type="component" value="Unassembled WGS sequence"/>
</dbReference>
<dbReference type="RefSeq" id="WP_377484329.1">
    <property type="nucleotide sequence ID" value="NZ_JBHUOX010000006.1"/>
</dbReference>
<evidence type="ECO:0000256" key="5">
    <source>
        <dbReference type="SAM" id="Phobius"/>
    </source>
</evidence>
<dbReference type="NCBIfam" id="TIGR03026">
    <property type="entry name" value="NDP-sugDHase"/>
    <property type="match status" value="1"/>
</dbReference>
<dbReference type="InterPro" id="IPR036291">
    <property type="entry name" value="NAD(P)-bd_dom_sf"/>
</dbReference>
<dbReference type="InterPro" id="IPR036220">
    <property type="entry name" value="UDP-Glc/GDP-Man_DH_C_sf"/>
</dbReference>
<dbReference type="PIRSF" id="PIRSF500136">
    <property type="entry name" value="UDP_ManNAc_DH"/>
    <property type="match status" value="1"/>
</dbReference>
<dbReference type="SUPFAM" id="SSF48179">
    <property type="entry name" value="6-phosphogluconate dehydrogenase C-terminal domain-like"/>
    <property type="match status" value="1"/>
</dbReference>
<keyword evidence="5" id="KW-0472">Membrane</keyword>
<evidence type="ECO:0000256" key="4">
    <source>
        <dbReference type="PIRNR" id="PIRNR000124"/>
    </source>
</evidence>
<dbReference type="InterPro" id="IPR017476">
    <property type="entry name" value="UDP-Glc/GDP-Man"/>
</dbReference>
<dbReference type="InterPro" id="IPR001732">
    <property type="entry name" value="UDP-Glc/GDP-Man_DH_N"/>
</dbReference>
<keyword evidence="8" id="KW-1185">Reference proteome</keyword>
<dbReference type="Pfam" id="PF00984">
    <property type="entry name" value="UDPG_MGDP_dh"/>
    <property type="match status" value="1"/>
</dbReference>
<dbReference type="InterPro" id="IPR014027">
    <property type="entry name" value="UDP-Glc/GDP-Man_DH_C"/>
</dbReference>